<evidence type="ECO:0000259" key="12">
    <source>
        <dbReference type="Pfam" id="PF21447"/>
    </source>
</evidence>
<evidence type="ECO:0000256" key="2">
    <source>
        <dbReference type="ARBA" id="ARBA00004202"/>
    </source>
</evidence>
<organism evidence="13 14">
    <name type="scientific">Marinobacterium iners DSM 11526</name>
    <dbReference type="NCBI Taxonomy" id="1122198"/>
    <lineage>
        <taxon>Bacteria</taxon>
        <taxon>Pseudomonadati</taxon>
        <taxon>Pseudomonadota</taxon>
        <taxon>Gammaproteobacteria</taxon>
        <taxon>Oceanospirillales</taxon>
        <taxon>Oceanospirillaceae</taxon>
        <taxon>Marinobacterium</taxon>
    </lineage>
</organism>
<reference evidence="14" key="1">
    <citation type="submission" date="2016-10" db="EMBL/GenBank/DDBJ databases">
        <authorList>
            <person name="Varghese N."/>
            <person name="Submissions S."/>
        </authorList>
    </citation>
    <scope>NUCLEOTIDE SEQUENCE [LARGE SCALE GENOMIC DNA]</scope>
    <source>
        <strain evidence="14">DSM 11526</strain>
    </source>
</reference>
<evidence type="ECO:0000259" key="11">
    <source>
        <dbReference type="Pfam" id="PF02541"/>
    </source>
</evidence>
<evidence type="ECO:0000256" key="6">
    <source>
        <dbReference type="ARBA" id="ARBA00020416"/>
    </source>
</evidence>
<keyword evidence="9" id="KW-0472">Membrane</keyword>
<dbReference type="STRING" id="1122198.SAMN02745729_10749"/>
<evidence type="ECO:0000256" key="5">
    <source>
        <dbReference type="ARBA" id="ARBA00012451"/>
    </source>
</evidence>
<dbReference type="FunFam" id="3.30.420.150:FF:000001">
    <property type="entry name" value="Guanosine-5'-triphosphate,3'-diphosphate pyrophosphatase"/>
    <property type="match status" value="1"/>
</dbReference>
<dbReference type="Gene3D" id="3.30.420.40">
    <property type="match status" value="1"/>
</dbReference>
<dbReference type="InterPro" id="IPR048950">
    <property type="entry name" value="Ppx_GppA_C"/>
</dbReference>
<evidence type="ECO:0000256" key="8">
    <source>
        <dbReference type="ARBA" id="ARBA00022801"/>
    </source>
</evidence>
<feature type="domain" description="Ppx/GppA phosphatase C-terminal" evidence="12">
    <location>
        <begin position="319"/>
        <end position="492"/>
    </location>
</feature>
<dbReference type="RefSeq" id="WP_091826308.1">
    <property type="nucleotide sequence ID" value="NZ_FNRJ01000007.1"/>
</dbReference>
<dbReference type="InterPro" id="IPR030673">
    <property type="entry name" value="PyroPPase_GppA_Ppx"/>
</dbReference>
<evidence type="ECO:0000256" key="1">
    <source>
        <dbReference type="ARBA" id="ARBA00001946"/>
    </source>
</evidence>
<dbReference type="GO" id="GO:0004309">
    <property type="term" value="F:exopolyphosphatase activity"/>
    <property type="evidence" value="ECO:0007669"/>
    <property type="project" value="UniProtKB-EC"/>
</dbReference>
<dbReference type="PIRSF" id="PIRSF001267">
    <property type="entry name" value="Pyrophosphatase_GppA_Ppx"/>
    <property type="match status" value="1"/>
</dbReference>
<evidence type="ECO:0000256" key="4">
    <source>
        <dbReference type="ARBA" id="ARBA00011738"/>
    </source>
</evidence>
<dbReference type="Gene3D" id="1.10.3210.10">
    <property type="entry name" value="Hypothetical protein af1432"/>
    <property type="match status" value="1"/>
</dbReference>
<dbReference type="OrthoDB" id="9793035at2"/>
<dbReference type="CDD" id="cd24053">
    <property type="entry name" value="ASKHA_NBD_EcPPX-GppA-like"/>
    <property type="match status" value="1"/>
</dbReference>
<comment type="subunit">
    <text evidence="4">Homodimer.</text>
</comment>
<dbReference type="FunFam" id="3.30.420.40:FF:000023">
    <property type="entry name" value="Guanosine-5'-triphosphate,3'-diphosphate pyrophosphatase"/>
    <property type="match status" value="1"/>
</dbReference>
<accession>A0A1H4DY92</accession>
<sequence>MYAQDTAAVATADTSLLAAIDLGSNSFHIIVARVFAGELSTLDVLSEKVQLAAGLDAEGCLTENAMARGLECLGRFAQRVVDLPRQSIRVVGTNALREARNSDDFIARAEALLGTPVEVIAGREEARLIYLGVSHTLADDSGRRLVVDIGGGSTEFIIGSRFEPRLCESLQMGCVSYTDLFFSSGEISAAAMREARTAALQELLSIRRGYRRLGWSSSVGASGTIKAARQACISLGLSNDQISASGLKQLSEYLVSVGHIDRIQIDGIKPERCAVLPAGIAILGAIFESLGVESMSFSEGALREGLLYDMAGRLRHEDVRERTITALARRYHVDRRQAARVEATALAALEQTAEAWKLQDIEYRELLSWAARTHEIGLAVAHSQFHKHSAYLLQHSDLPGFTRPEQQQLAFLVRGHRRKFPKDEFRNLPPALKASCRYLCLLLRLAVLLHRSRSKARLPAFRLNVDGHRIELALPPGWLDQHPLTRADLEQEAGYLRNIDFKLKIS</sequence>
<dbReference type="Pfam" id="PF02541">
    <property type="entry name" value="Ppx-GppA"/>
    <property type="match status" value="1"/>
</dbReference>
<dbReference type="NCBIfam" id="TIGR03706">
    <property type="entry name" value="exo_poly_only"/>
    <property type="match status" value="1"/>
</dbReference>
<protein>
    <recommendedName>
        <fullName evidence="6">Exopolyphosphatase</fullName>
        <ecNumber evidence="5">3.6.1.11</ecNumber>
    </recommendedName>
</protein>
<evidence type="ECO:0000313" key="14">
    <source>
        <dbReference type="Proteomes" id="UP000242469"/>
    </source>
</evidence>
<comment type="catalytic activity">
    <reaction evidence="10">
        <text>[phosphate](n) + H2O = [phosphate](n-1) + phosphate + H(+)</text>
        <dbReference type="Rhea" id="RHEA:21528"/>
        <dbReference type="Rhea" id="RHEA-COMP:9859"/>
        <dbReference type="Rhea" id="RHEA-COMP:14279"/>
        <dbReference type="ChEBI" id="CHEBI:15377"/>
        <dbReference type="ChEBI" id="CHEBI:15378"/>
        <dbReference type="ChEBI" id="CHEBI:16838"/>
        <dbReference type="ChEBI" id="CHEBI:43474"/>
        <dbReference type="EC" id="3.6.1.11"/>
    </reaction>
</comment>
<name>A0A1H4DY92_9GAMM</name>
<dbReference type="InterPro" id="IPR043129">
    <property type="entry name" value="ATPase_NBD"/>
</dbReference>
<comment type="cofactor">
    <cofactor evidence="1">
        <name>Mg(2+)</name>
        <dbReference type="ChEBI" id="CHEBI:18420"/>
    </cofactor>
</comment>
<dbReference type="PANTHER" id="PTHR30005:SF14">
    <property type="entry name" value="EXOPOLYPHOSPHATASE"/>
    <property type="match status" value="1"/>
</dbReference>
<evidence type="ECO:0000256" key="3">
    <source>
        <dbReference type="ARBA" id="ARBA00007125"/>
    </source>
</evidence>
<evidence type="ECO:0000256" key="9">
    <source>
        <dbReference type="ARBA" id="ARBA00023136"/>
    </source>
</evidence>
<dbReference type="Proteomes" id="UP000242469">
    <property type="component" value="Unassembled WGS sequence"/>
</dbReference>
<dbReference type="InterPro" id="IPR003695">
    <property type="entry name" value="Ppx_GppA_N"/>
</dbReference>
<dbReference type="Gene3D" id="3.30.420.150">
    <property type="entry name" value="Exopolyphosphatase. Domain 2"/>
    <property type="match status" value="1"/>
</dbReference>
<keyword evidence="8" id="KW-0378">Hydrolase</keyword>
<dbReference type="InterPro" id="IPR022371">
    <property type="entry name" value="Exopolyphosphatase"/>
</dbReference>
<dbReference type="InterPro" id="IPR050273">
    <property type="entry name" value="GppA/Ppx_hydrolase"/>
</dbReference>
<dbReference type="PANTHER" id="PTHR30005">
    <property type="entry name" value="EXOPOLYPHOSPHATASE"/>
    <property type="match status" value="1"/>
</dbReference>
<dbReference type="GO" id="GO:0005886">
    <property type="term" value="C:plasma membrane"/>
    <property type="evidence" value="ECO:0007669"/>
    <property type="project" value="UniProtKB-SubCell"/>
</dbReference>
<dbReference type="EC" id="3.6.1.11" evidence="5"/>
<dbReference type="SUPFAM" id="SSF109604">
    <property type="entry name" value="HD-domain/PDEase-like"/>
    <property type="match status" value="1"/>
</dbReference>
<proteinExistence type="inferred from homology"/>
<evidence type="ECO:0000256" key="10">
    <source>
        <dbReference type="ARBA" id="ARBA00047607"/>
    </source>
</evidence>
<dbReference type="GO" id="GO:0006798">
    <property type="term" value="P:polyphosphate catabolic process"/>
    <property type="evidence" value="ECO:0007669"/>
    <property type="project" value="TreeGrafter"/>
</dbReference>
<gene>
    <name evidence="13" type="ORF">SAMN02745729_10749</name>
</gene>
<dbReference type="Pfam" id="PF21447">
    <property type="entry name" value="Ppx-GppA_III"/>
    <property type="match status" value="1"/>
</dbReference>
<keyword evidence="7" id="KW-1003">Cell membrane</keyword>
<dbReference type="SUPFAM" id="SSF53067">
    <property type="entry name" value="Actin-like ATPase domain"/>
    <property type="match status" value="2"/>
</dbReference>
<evidence type="ECO:0000256" key="7">
    <source>
        <dbReference type="ARBA" id="ARBA00022475"/>
    </source>
</evidence>
<feature type="domain" description="Ppx/GppA phosphatase N-terminal" evidence="11">
    <location>
        <begin position="30"/>
        <end position="312"/>
    </location>
</feature>
<dbReference type="EMBL" id="FNRJ01000007">
    <property type="protein sequence ID" value="SEA77310.1"/>
    <property type="molecule type" value="Genomic_DNA"/>
</dbReference>
<dbReference type="AlphaFoldDB" id="A0A1H4DY92"/>
<keyword evidence="14" id="KW-1185">Reference proteome</keyword>
<comment type="subcellular location">
    <subcellularLocation>
        <location evidence="2">Cell membrane</location>
        <topology evidence="2">Peripheral membrane protein</topology>
    </subcellularLocation>
</comment>
<evidence type="ECO:0000313" key="13">
    <source>
        <dbReference type="EMBL" id="SEA77310.1"/>
    </source>
</evidence>
<comment type="similarity">
    <text evidence="3">Belongs to the GppA/Ppx family.</text>
</comment>